<keyword evidence="3" id="KW-1185">Reference proteome</keyword>
<evidence type="ECO:0000313" key="3">
    <source>
        <dbReference type="Proteomes" id="UP000553459"/>
    </source>
</evidence>
<name>A0A845PXM9_9FLAO</name>
<dbReference type="SMART" id="SM01235">
    <property type="entry name" value="Haem_bd"/>
    <property type="match status" value="1"/>
</dbReference>
<dbReference type="Pfam" id="PF14376">
    <property type="entry name" value="Haem_bd"/>
    <property type="match status" value="1"/>
</dbReference>
<gene>
    <name evidence="2" type="ORF">GNY06_11655</name>
</gene>
<proteinExistence type="predicted"/>
<comment type="caution">
    <text evidence="2">The sequence shown here is derived from an EMBL/GenBank/DDBJ whole genome shotgun (WGS) entry which is preliminary data.</text>
</comment>
<dbReference type="Proteomes" id="UP000553459">
    <property type="component" value="Unassembled WGS sequence"/>
</dbReference>
<dbReference type="RefSeq" id="WP_166520244.1">
    <property type="nucleotide sequence ID" value="NZ_JAAABJ010000641.1"/>
</dbReference>
<dbReference type="EMBL" id="JAAABJ010000641">
    <property type="protein sequence ID" value="NAW51993.1"/>
    <property type="molecule type" value="Genomic_DNA"/>
</dbReference>
<sequence length="169" mass="19866">MLKKILLWSVLVFALIQLIPVDRKPKPIDRKNNFADIQKTPIHIASILRKACYDCHSNETQYPWYAYVAPISWTVKDHVNEGRARLNYSEWYGYNEDQKKGILQKSISTLQQRTMPMAAYMIKHPEANLTLTDRNLLIQYFKYLLDAKKQDGMQNVEHFIHEVQGSIKK</sequence>
<evidence type="ECO:0000259" key="1">
    <source>
        <dbReference type="SMART" id="SM01235"/>
    </source>
</evidence>
<evidence type="ECO:0000313" key="2">
    <source>
        <dbReference type="EMBL" id="NAW51993.1"/>
    </source>
</evidence>
<dbReference type="AlphaFoldDB" id="A0A845PXM9"/>
<reference evidence="2 3" key="1">
    <citation type="submission" date="2019-11" db="EMBL/GenBank/DDBJ databases">
        <title>Characterization of Elizabethkingia argenteiflava sp. nov., isolated from inner surface of Soybean Pods.</title>
        <authorList>
            <person name="Mo S."/>
        </authorList>
    </citation>
    <scope>NUCLEOTIDE SEQUENCE [LARGE SCALE GENOMIC DNA]</scope>
    <source>
        <strain evidence="2 3">YB22</strain>
    </source>
</reference>
<protein>
    <submittedName>
        <fullName evidence="2">Cytochrome C</fullName>
    </submittedName>
</protein>
<accession>A0A845PXM9</accession>
<feature type="domain" description="Haem-binding" evidence="1">
    <location>
        <begin position="10"/>
        <end position="145"/>
    </location>
</feature>
<organism evidence="2 3">
    <name type="scientific">Elizabethkingia argenteiflava</name>
    <dbReference type="NCBI Taxonomy" id="2681556"/>
    <lineage>
        <taxon>Bacteria</taxon>
        <taxon>Pseudomonadati</taxon>
        <taxon>Bacteroidota</taxon>
        <taxon>Flavobacteriia</taxon>
        <taxon>Flavobacteriales</taxon>
        <taxon>Weeksellaceae</taxon>
        <taxon>Elizabethkingia</taxon>
    </lineage>
</organism>
<dbReference type="InterPro" id="IPR025992">
    <property type="entry name" value="Haem-bd"/>
</dbReference>